<organism evidence="2 3">
    <name type="scientific">Mycena maculata</name>
    <dbReference type="NCBI Taxonomy" id="230809"/>
    <lineage>
        <taxon>Eukaryota</taxon>
        <taxon>Fungi</taxon>
        <taxon>Dikarya</taxon>
        <taxon>Basidiomycota</taxon>
        <taxon>Agaricomycotina</taxon>
        <taxon>Agaricomycetes</taxon>
        <taxon>Agaricomycetidae</taxon>
        <taxon>Agaricales</taxon>
        <taxon>Marasmiineae</taxon>
        <taxon>Mycenaceae</taxon>
        <taxon>Mycena</taxon>
    </lineage>
</organism>
<dbReference type="AlphaFoldDB" id="A0AAD7JXV3"/>
<feature type="transmembrane region" description="Helical" evidence="1">
    <location>
        <begin position="44"/>
        <end position="61"/>
    </location>
</feature>
<protein>
    <submittedName>
        <fullName evidence="2">Uncharacterized protein</fullName>
    </submittedName>
</protein>
<keyword evidence="3" id="KW-1185">Reference proteome</keyword>
<feature type="transmembrane region" description="Helical" evidence="1">
    <location>
        <begin position="12"/>
        <end position="32"/>
    </location>
</feature>
<evidence type="ECO:0000313" key="2">
    <source>
        <dbReference type="EMBL" id="KAJ7772842.1"/>
    </source>
</evidence>
<accession>A0AAD7JXV3</accession>
<comment type="caution">
    <text evidence="2">The sequence shown here is derived from an EMBL/GenBank/DDBJ whole genome shotgun (WGS) entry which is preliminary data.</text>
</comment>
<keyword evidence="1" id="KW-0472">Membrane</keyword>
<dbReference type="EMBL" id="JARJLG010000018">
    <property type="protein sequence ID" value="KAJ7772842.1"/>
    <property type="molecule type" value="Genomic_DNA"/>
</dbReference>
<sequence>MECCVTSHPRLIIFSLLLASLCNIGPLSEILVKDDLFTPSTPDNATFCCSFFAFPLAYAALPRKTRPTLL</sequence>
<gene>
    <name evidence="2" type="ORF">DFH07DRAFT_145834</name>
</gene>
<keyword evidence="1" id="KW-1133">Transmembrane helix</keyword>
<evidence type="ECO:0000256" key="1">
    <source>
        <dbReference type="SAM" id="Phobius"/>
    </source>
</evidence>
<keyword evidence="1" id="KW-0812">Transmembrane</keyword>
<proteinExistence type="predicted"/>
<reference evidence="2" key="1">
    <citation type="submission" date="2023-03" db="EMBL/GenBank/DDBJ databases">
        <title>Massive genome expansion in bonnet fungi (Mycena s.s.) driven by repeated elements and novel gene families across ecological guilds.</title>
        <authorList>
            <consortium name="Lawrence Berkeley National Laboratory"/>
            <person name="Harder C.B."/>
            <person name="Miyauchi S."/>
            <person name="Viragh M."/>
            <person name="Kuo A."/>
            <person name="Thoen E."/>
            <person name="Andreopoulos B."/>
            <person name="Lu D."/>
            <person name="Skrede I."/>
            <person name="Drula E."/>
            <person name="Henrissat B."/>
            <person name="Morin E."/>
            <person name="Kohler A."/>
            <person name="Barry K."/>
            <person name="LaButti K."/>
            <person name="Morin E."/>
            <person name="Salamov A."/>
            <person name="Lipzen A."/>
            <person name="Mereny Z."/>
            <person name="Hegedus B."/>
            <person name="Baldrian P."/>
            <person name="Stursova M."/>
            <person name="Weitz H."/>
            <person name="Taylor A."/>
            <person name="Grigoriev I.V."/>
            <person name="Nagy L.G."/>
            <person name="Martin F."/>
            <person name="Kauserud H."/>
        </authorList>
    </citation>
    <scope>NUCLEOTIDE SEQUENCE</scope>
    <source>
        <strain evidence="2">CBHHK188m</strain>
    </source>
</reference>
<dbReference type="Proteomes" id="UP001215280">
    <property type="component" value="Unassembled WGS sequence"/>
</dbReference>
<evidence type="ECO:0000313" key="3">
    <source>
        <dbReference type="Proteomes" id="UP001215280"/>
    </source>
</evidence>
<name>A0AAD7JXV3_9AGAR</name>